<evidence type="ECO:0000313" key="6">
    <source>
        <dbReference type="EMBL" id="OBX84047.1"/>
    </source>
</evidence>
<dbReference type="PANTHER" id="PTHR33154:SF33">
    <property type="entry name" value="TRANSCRIPTIONAL REPRESSOR SDPR"/>
    <property type="match status" value="1"/>
</dbReference>
<dbReference type="Gene3D" id="1.10.10.10">
    <property type="entry name" value="Winged helix-like DNA-binding domain superfamily/Winged helix DNA-binding domain"/>
    <property type="match status" value="1"/>
</dbReference>
<evidence type="ECO:0000259" key="4">
    <source>
        <dbReference type="PROSITE" id="PS50987"/>
    </source>
</evidence>
<gene>
    <name evidence="6" type="ORF">A7456_02985</name>
    <name evidence="5" type="ORF">A9Z60_02560</name>
    <name evidence="7" type="ORF">I6G26_01420</name>
</gene>
<evidence type="ECO:0000313" key="9">
    <source>
        <dbReference type="Proteomes" id="UP000092671"/>
    </source>
</evidence>
<proteinExistence type="predicted"/>
<dbReference type="Proteomes" id="UP000092575">
    <property type="component" value="Unassembled WGS sequence"/>
</dbReference>
<keyword evidence="3" id="KW-0804">Transcription</keyword>
<dbReference type="RefSeq" id="WP_066884835.1">
    <property type="nucleotide sequence ID" value="NZ_CP065728.1"/>
</dbReference>
<dbReference type="SUPFAM" id="SSF46785">
    <property type="entry name" value="Winged helix' DNA-binding domain"/>
    <property type="match status" value="1"/>
</dbReference>
<dbReference type="InterPro" id="IPR011991">
    <property type="entry name" value="ArsR-like_HTH"/>
</dbReference>
<keyword evidence="10" id="KW-1185">Reference proteome</keyword>
<evidence type="ECO:0000313" key="8">
    <source>
        <dbReference type="Proteomes" id="UP000092575"/>
    </source>
</evidence>
<name>A0A1B8QKK0_MORNO</name>
<dbReference type="Proteomes" id="UP000594834">
    <property type="component" value="Chromosome"/>
</dbReference>
<evidence type="ECO:0000313" key="7">
    <source>
        <dbReference type="EMBL" id="QPT44733.1"/>
    </source>
</evidence>
<accession>A0A1B8QKK0</accession>
<dbReference type="OrthoDB" id="9790747at2"/>
<dbReference type="Pfam" id="PF13412">
    <property type="entry name" value="HTH_24"/>
    <property type="match status" value="1"/>
</dbReference>
<dbReference type="SMART" id="SM00418">
    <property type="entry name" value="HTH_ARSR"/>
    <property type="match status" value="1"/>
</dbReference>
<reference evidence="5 9" key="2">
    <citation type="submission" date="2016-06" db="EMBL/GenBank/DDBJ databases">
        <title>Draft genome of Moraxella nonliquefaciens CCUG 60284.</title>
        <authorList>
            <person name="Salva-Serra F."/>
            <person name="Engstrom-Jakobsson H."/>
            <person name="Thorell K."/>
            <person name="Gonzales-Siles L."/>
            <person name="Karlsson R."/>
            <person name="Boulund F."/>
            <person name="Engstrand L."/>
            <person name="Kristiansson E."/>
            <person name="Moore E."/>
        </authorList>
    </citation>
    <scope>NUCLEOTIDE SEQUENCE [LARGE SCALE GENOMIC DNA]</scope>
    <source>
        <strain evidence="5 9">CCUG 60284</strain>
    </source>
</reference>
<evidence type="ECO:0000256" key="1">
    <source>
        <dbReference type="ARBA" id="ARBA00023015"/>
    </source>
</evidence>
<dbReference type="InterPro" id="IPR036388">
    <property type="entry name" value="WH-like_DNA-bd_sf"/>
</dbReference>
<dbReference type="EMBL" id="LZDN01000012">
    <property type="protein sequence ID" value="OBX50798.1"/>
    <property type="molecule type" value="Genomic_DNA"/>
</dbReference>
<evidence type="ECO:0000256" key="2">
    <source>
        <dbReference type="ARBA" id="ARBA00023125"/>
    </source>
</evidence>
<dbReference type="Proteomes" id="UP000092671">
    <property type="component" value="Unassembled WGS sequence"/>
</dbReference>
<evidence type="ECO:0000256" key="3">
    <source>
        <dbReference type="ARBA" id="ARBA00023163"/>
    </source>
</evidence>
<dbReference type="CDD" id="cd00090">
    <property type="entry name" value="HTH_ARSR"/>
    <property type="match status" value="1"/>
</dbReference>
<dbReference type="GO" id="GO:0003677">
    <property type="term" value="F:DNA binding"/>
    <property type="evidence" value="ECO:0007669"/>
    <property type="project" value="UniProtKB-KW"/>
</dbReference>
<protein>
    <submittedName>
        <fullName evidence="6 7">Transcriptional regulator</fullName>
    </submittedName>
</protein>
<dbReference type="GO" id="GO:0003700">
    <property type="term" value="F:DNA-binding transcription factor activity"/>
    <property type="evidence" value="ECO:0007669"/>
    <property type="project" value="InterPro"/>
</dbReference>
<feature type="domain" description="HTH arsR-type" evidence="4">
    <location>
        <begin position="1"/>
        <end position="107"/>
    </location>
</feature>
<dbReference type="STRING" id="478.A7456_02985"/>
<organism evidence="6 8">
    <name type="scientific">Moraxella nonliquefaciens</name>
    <dbReference type="NCBI Taxonomy" id="478"/>
    <lineage>
        <taxon>Bacteria</taxon>
        <taxon>Pseudomonadati</taxon>
        <taxon>Pseudomonadota</taxon>
        <taxon>Gammaproteobacteria</taxon>
        <taxon>Moraxellales</taxon>
        <taxon>Moraxellaceae</taxon>
        <taxon>Moraxella</taxon>
    </lineage>
</organism>
<dbReference type="InterPro" id="IPR036390">
    <property type="entry name" value="WH_DNA-bd_sf"/>
</dbReference>
<dbReference type="EMBL" id="LXTW01000023">
    <property type="protein sequence ID" value="OBX84047.1"/>
    <property type="molecule type" value="Genomic_DNA"/>
</dbReference>
<keyword evidence="1" id="KW-0805">Transcription regulation</keyword>
<dbReference type="PROSITE" id="PS50987">
    <property type="entry name" value="HTH_ARSR_2"/>
    <property type="match status" value="1"/>
</dbReference>
<evidence type="ECO:0000313" key="10">
    <source>
        <dbReference type="Proteomes" id="UP000594834"/>
    </source>
</evidence>
<sequence>MKSTDIFKVLGNDVRYQILLWLKDPATHFGVDALRCTETGFDGGICVGVIAEKSGLAQSVISSYLNNLQQTGLIQSRRIGKWTYYRYHSGGVDKFIHQVRHEIGGLSD</sequence>
<dbReference type="EMBL" id="CP065728">
    <property type="protein sequence ID" value="QPT44733.1"/>
    <property type="molecule type" value="Genomic_DNA"/>
</dbReference>
<dbReference type="AlphaFoldDB" id="A0A1B8QKK0"/>
<dbReference type="PANTHER" id="PTHR33154">
    <property type="entry name" value="TRANSCRIPTIONAL REGULATOR, ARSR FAMILY"/>
    <property type="match status" value="1"/>
</dbReference>
<dbReference type="InterPro" id="IPR001845">
    <property type="entry name" value="HTH_ArsR_DNA-bd_dom"/>
</dbReference>
<reference evidence="7 10" key="3">
    <citation type="submission" date="2020-12" db="EMBL/GenBank/DDBJ databases">
        <title>FDA dAtabase for Regulatory Grade micrObial Sequences (FDA-ARGOS): Supporting development and validation of Infectious Disease Dx tests.</title>
        <authorList>
            <person name="Sproer C."/>
            <person name="Gronow S."/>
            <person name="Severitt S."/>
            <person name="Schroder I."/>
            <person name="Tallon L."/>
            <person name="Sadzewicz L."/>
            <person name="Zhao X."/>
            <person name="Boylan J."/>
            <person name="Ott S."/>
            <person name="Bowen H."/>
            <person name="Vavikolanu K."/>
            <person name="Mehta A."/>
            <person name="Aluvathingal J."/>
            <person name="Nadendla S."/>
            <person name="Lowell S."/>
            <person name="Myers T."/>
            <person name="Yan Y."/>
            <person name="Sichtig H."/>
        </authorList>
    </citation>
    <scope>NUCLEOTIDE SEQUENCE [LARGE SCALE GENOMIC DNA]</scope>
    <source>
        <strain evidence="7 10">FDAARGOS_869</strain>
    </source>
</reference>
<dbReference type="InterPro" id="IPR051081">
    <property type="entry name" value="HTH_MetalResp_TranReg"/>
</dbReference>
<reference evidence="6 8" key="1">
    <citation type="submission" date="2016-05" db="EMBL/GenBank/DDBJ databases">
        <title>Draft genome sequence of Moraxella nonliquefaciens CCUG 348T.</title>
        <authorList>
            <person name="Salva-Serra F."/>
            <person name="Engstrom-Jakobsson H."/>
            <person name="Thorell K."/>
            <person name="Gonzales-Siles L."/>
            <person name="Karlsson R."/>
            <person name="Boulund F."/>
            <person name="Engstrand L."/>
            <person name="Kristiansson E."/>
            <person name="Moore E."/>
        </authorList>
    </citation>
    <scope>NUCLEOTIDE SEQUENCE [LARGE SCALE GENOMIC DNA]</scope>
    <source>
        <strain evidence="6 8">CCUG 348</strain>
    </source>
</reference>
<keyword evidence="2" id="KW-0238">DNA-binding</keyword>
<evidence type="ECO:0000313" key="5">
    <source>
        <dbReference type="EMBL" id="OBX50798.1"/>
    </source>
</evidence>